<dbReference type="Gene3D" id="3.40.350.10">
    <property type="entry name" value="Creatinase/prolidase N-terminal domain"/>
    <property type="match status" value="1"/>
</dbReference>
<dbReference type="RefSeq" id="WP_000172808.1">
    <property type="nucleotide sequence ID" value="NZ_CP009335.1"/>
</dbReference>
<protein>
    <submittedName>
        <fullName evidence="8">Aminopeptidase P family protein</fullName>
    </submittedName>
    <submittedName>
        <fullName evidence="7">Metallopeptidase M24 family protein</fullName>
    </submittedName>
</protein>
<dbReference type="GO" id="GO:0046872">
    <property type="term" value="F:metal ion binding"/>
    <property type="evidence" value="ECO:0007669"/>
    <property type="project" value="UniProtKB-KW"/>
</dbReference>
<dbReference type="PRINTS" id="PR00599">
    <property type="entry name" value="MAPEPTIDASE"/>
</dbReference>
<keyword evidence="3" id="KW-0479">Metal-binding</keyword>
<dbReference type="EMBL" id="CP009335">
    <property type="protein sequence ID" value="AJG78134.1"/>
    <property type="molecule type" value="Genomic_DNA"/>
</dbReference>
<evidence type="ECO:0000256" key="1">
    <source>
        <dbReference type="ARBA" id="ARBA00001936"/>
    </source>
</evidence>
<dbReference type="EMBL" id="CP053980">
    <property type="protein sequence ID" value="QKH23555.1"/>
    <property type="molecule type" value="Genomic_DNA"/>
</dbReference>
<dbReference type="SUPFAM" id="SSF55920">
    <property type="entry name" value="Creatinase/aminopeptidase"/>
    <property type="match status" value="1"/>
</dbReference>
<dbReference type="Pfam" id="PF01321">
    <property type="entry name" value="Creatinase_N"/>
    <property type="match status" value="1"/>
</dbReference>
<dbReference type="FunFam" id="3.90.230.10:FF:000014">
    <property type="entry name" value="Aminopeptidase P family protein"/>
    <property type="match status" value="1"/>
</dbReference>
<dbReference type="InterPro" id="IPR036005">
    <property type="entry name" value="Creatinase/aminopeptidase-like"/>
</dbReference>
<dbReference type="InterPro" id="IPR001131">
    <property type="entry name" value="Peptidase_M24B_aminopep-P_CS"/>
</dbReference>
<accession>A0A0B5NK05</accession>
<dbReference type="InterPro" id="IPR001714">
    <property type="entry name" value="Pept_M24_MAP"/>
</dbReference>
<reference evidence="7 9" key="1">
    <citation type="journal article" date="2015" name="Genome Announc.">
        <title>Complete genome sequences for 35 biothreat assay-relevant bacillus species.</title>
        <authorList>
            <person name="Johnson S.L."/>
            <person name="Daligault H.E."/>
            <person name="Davenport K.W."/>
            <person name="Jaissle J."/>
            <person name="Frey K.G."/>
            <person name="Ladner J.T."/>
            <person name="Broomall S.M."/>
            <person name="Bishop-Lilly K.A."/>
            <person name="Bruce D.C."/>
            <person name="Gibbons H.S."/>
            <person name="Coyne S.R."/>
            <person name="Lo C.C."/>
            <person name="Meincke L."/>
            <person name="Munk A.C."/>
            <person name="Koroleva G.I."/>
            <person name="Rosenzweig C.N."/>
            <person name="Palacios G.F."/>
            <person name="Redden C.L."/>
            <person name="Minogue T.D."/>
            <person name="Chain P.S."/>
        </authorList>
    </citation>
    <scope>NUCLEOTIDE SEQUENCE [LARGE SCALE GENOMIC DNA]</scope>
    <source>
        <strain evidence="7 9">HD1011</strain>
    </source>
</reference>
<keyword evidence="8" id="KW-0645">Protease</keyword>
<evidence type="ECO:0000313" key="10">
    <source>
        <dbReference type="Proteomes" id="UP000501107"/>
    </source>
</evidence>
<gene>
    <name evidence="7" type="ORF">BF38_5045</name>
    <name evidence="8" type="ORF">FOC89_05945</name>
</gene>
<evidence type="ECO:0000256" key="3">
    <source>
        <dbReference type="ARBA" id="ARBA00022723"/>
    </source>
</evidence>
<dbReference type="SUPFAM" id="SSF53092">
    <property type="entry name" value="Creatinase/prolidase N-terminal domain"/>
    <property type="match status" value="1"/>
</dbReference>
<dbReference type="Pfam" id="PF00557">
    <property type="entry name" value="Peptidase_M24"/>
    <property type="match status" value="1"/>
</dbReference>
<dbReference type="PANTHER" id="PTHR46112:SF3">
    <property type="entry name" value="AMINOPEPTIDASE YPDF"/>
    <property type="match status" value="1"/>
</dbReference>
<keyword evidence="8" id="KW-0031">Aminopeptidase</keyword>
<dbReference type="Proteomes" id="UP000501107">
    <property type="component" value="Chromosome"/>
</dbReference>
<evidence type="ECO:0000259" key="5">
    <source>
        <dbReference type="Pfam" id="PF00557"/>
    </source>
</evidence>
<evidence type="ECO:0000313" key="8">
    <source>
        <dbReference type="EMBL" id="QKH23555.1"/>
    </source>
</evidence>
<dbReference type="CDD" id="cd01092">
    <property type="entry name" value="APP-like"/>
    <property type="match status" value="1"/>
</dbReference>
<comment type="cofactor">
    <cofactor evidence="1">
        <name>Mn(2+)</name>
        <dbReference type="ChEBI" id="CHEBI:29035"/>
    </cofactor>
</comment>
<dbReference type="InterPro" id="IPR050659">
    <property type="entry name" value="Peptidase_M24B"/>
</dbReference>
<comment type="similarity">
    <text evidence="2">Belongs to the peptidase M24B family.</text>
</comment>
<dbReference type="Proteomes" id="UP000031876">
    <property type="component" value="Chromosome"/>
</dbReference>
<dbReference type="GO" id="GO:0004177">
    <property type="term" value="F:aminopeptidase activity"/>
    <property type="evidence" value="ECO:0007669"/>
    <property type="project" value="UniProtKB-KW"/>
</dbReference>
<evidence type="ECO:0000256" key="2">
    <source>
        <dbReference type="ARBA" id="ARBA00008766"/>
    </source>
</evidence>
<feature type="domain" description="Creatinase N-terminal" evidence="6">
    <location>
        <begin position="5"/>
        <end position="128"/>
    </location>
</feature>
<name>A0A0B5NK05_BACTU</name>
<sequence length="356" mass="39873">MTLKINKIQNQLQNYEIDGLLITKKENRQYATGFTGSAGVVLITADAAVFITDFRYVDQANSQIKNAEIIMHKGNLEKEIANQVSKLNIQKLGIEENNMTLQQYKNLQKYVHTEMVQVCEIIENIRLIKDTHEIETMKIAAHIADEAFHHIITFLKPGISENDVRDELEFFMRKKGATSSSFQIIVASGVRSSLPHGVASNKIIERGDIVTLDFGALYDGYCSDITRTVAIGEPSEEFKKIYNVVREALKRGTEAIKPGETAKSIDDVTRNYITDCGYGQYFGHSTGHGLGLEIHEPLRLSQESKATLEEGMVVTVEPGIYIPNWGGCRIEDDIVITKDGYEVITKSNRELIVIPC</sequence>
<keyword evidence="4" id="KW-0378">Hydrolase</keyword>
<dbReference type="InterPro" id="IPR000587">
    <property type="entry name" value="Creatinase_N"/>
</dbReference>
<dbReference type="AlphaFoldDB" id="A0A0B5NK05"/>
<feature type="domain" description="Peptidase M24" evidence="5">
    <location>
        <begin position="135"/>
        <end position="338"/>
    </location>
</feature>
<dbReference type="InterPro" id="IPR000994">
    <property type="entry name" value="Pept_M24"/>
</dbReference>
<evidence type="ECO:0000313" key="9">
    <source>
        <dbReference type="Proteomes" id="UP000031876"/>
    </source>
</evidence>
<dbReference type="Gene3D" id="3.90.230.10">
    <property type="entry name" value="Creatinase/methionine aminopeptidase superfamily"/>
    <property type="match status" value="1"/>
</dbReference>
<evidence type="ECO:0000313" key="7">
    <source>
        <dbReference type="EMBL" id="AJG78134.1"/>
    </source>
</evidence>
<proteinExistence type="inferred from homology"/>
<dbReference type="PANTHER" id="PTHR46112">
    <property type="entry name" value="AMINOPEPTIDASE"/>
    <property type="match status" value="1"/>
</dbReference>
<evidence type="ECO:0000259" key="6">
    <source>
        <dbReference type="Pfam" id="PF01321"/>
    </source>
</evidence>
<dbReference type="KEGG" id="btw:BF38_5045"/>
<dbReference type="GO" id="GO:0008235">
    <property type="term" value="F:metalloexopeptidase activity"/>
    <property type="evidence" value="ECO:0007669"/>
    <property type="project" value="UniProtKB-ARBA"/>
</dbReference>
<reference evidence="8 10" key="2">
    <citation type="submission" date="2020-05" db="EMBL/GenBank/DDBJ databases">
        <title>FDA dAtabase for Regulatory Grade micrObial Sequences (FDA-ARGOS): Supporting development and validation of Infectious Disease Dx tests.</title>
        <authorList>
            <person name="Nelson B."/>
            <person name="Plummer A."/>
            <person name="Tallon L."/>
            <person name="Sadzewicz L."/>
            <person name="Zhao X."/>
            <person name="Vavikolanu K."/>
            <person name="Mehta A."/>
            <person name="Aluvathingal J."/>
            <person name="Nadendla S."/>
            <person name="Myers T."/>
            <person name="Yan Y."/>
            <person name="Sichtig H."/>
        </authorList>
    </citation>
    <scope>NUCLEOTIDE SEQUENCE [LARGE SCALE GENOMIC DNA]</scope>
    <source>
        <strain evidence="8 10">FDAARGOS_795</strain>
    </source>
</reference>
<dbReference type="InterPro" id="IPR029149">
    <property type="entry name" value="Creatin/AminoP/Spt16_N"/>
</dbReference>
<evidence type="ECO:0000256" key="4">
    <source>
        <dbReference type="ARBA" id="ARBA00022801"/>
    </source>
</evidence>
<dbReference type="PROSITE" id="PS00491">
    <property type="entry name" value="PROLINE_PEPTIDASE"/>
    <property type="match status" value="1"/>
</dbReference>
<organism evidence="8 10">
    <name type="scientific">Bacillus thuringiensis</name>
    <dbReference type="NCBI Taxonomy" id="1428"/>
    <lineage>
        <taxon>Bacteria</taxon>
        <taxon>Bacillati</taxon>
        <taxon>Bacillota</taxon>
        <taxon>Bacilli</taxon>
        <taxon>Bacillales</taxon>
        <taxon>Bacillaceae</taxon>
        <taxon>Bacillus</taxon>
        <taxon>Bacillus cereus group</taxon>
    </lineage>
</organism>